<dbReference type="EMBL" id="CP013235">
    <property type="protein sequence ID" value="AMP10709.1"/>
    <property type="molecule type" value="Genomic_DNA"/>
</dbReference>
<keyword evidence="2" id="KW-1185">Reference proteome</keyword>
<reference evidence="1 2" key="1">
    <citation type="submission" date="2015-11" db="EMBL/GenBank/DDBJ databases">
        <title>Exploring the genomic traits of fungus-feeding bacterial genus Collimonas.</title>
        <authorList>
            <person name="Song C."/>
            <person name="Schmidt R."/>
            <person name="de Jager V."/>
            <person name="Krzyzanowska D."/>
            <person name="Jongedijk E."/>
            <person name="Cankar K."/>
            <person name="Beekwilder J."/>
            <person name="van Veen A."/>
            <person name="de Boer W."/>
            <person name="van Veen J.A."/>
            <person name="Garbeva P."/>
        </authorList>
    </citation>
    <scope>NUCLEOTIDE SEQUENCE [LARGE SCALE GENOMIC DNA]</scope>
    <source>
        <strain evidence="1 2">Ter282</strain>
    </source>
</reference>
<proteinExistence type="predicted"/>
<evidence type="ECO:0000313" key="1">
    <source>
        <dbReference type="EMBL" id="AMP10709.1"/>
    </source>
</evidence>
<accession>A0A127PT57</accession>
<dbReference type="Proteomes" id="UP000071778">
    <property type="component" value="Chromosome"/>
</dbReference>
<dbReference type="AlphaFoldDB" id="A0A127PT57"/>
<organism evidence="1 2">
    <name type="scientific">Collimonas arenae</name>
    <dbReference type="NCBI Taxonomy" id="279058"/>
    <lineage>
        <taxon>Bacteria</taxon>
        <taxon>Pseudomonadati</taxon>
        <taxon>Pseudomonadota</taxon>
        <taxon>Betaproteobacteria</taxon>
        <taxon>Burkholderiales</taxon>
        <taxon>Oxalobacteraceae</taxon>
        <taxon>Collimonas</taxon>
    </lineage>
</organism>
<protein>
    <submittedName>
        <fullName evidence="1">Uncharacterized protein</fullName>
    </submittedName>
</protein>
<name>A0A127PT57_9BURK</name>
<evidence type="ECO:0000313" key="2">
    <source>
        <dbReference type="Proteomes" id="UP000071778"/>
    </source>
</evidence>
<gene>
    <name evidence="1" type="ORF">CAter282_2988</name>
</gene>
<dbReference type="PATRIC" id="fig|279058.17.peg.3249"/>
<sequence>MKLVHQMQNSCIILCCVAITNADSELPDTDHIDFHARCKKQ</sequence>